<keyword evidence="2" id="KW-0472">Membrane</keyword>
<protein>
    <submittedName>
        <fullName evidence="3">Uncharacterized protein</fullName>
    </submittedName>
</protein>
<evidence type="ECO:0000313" key="3">
    <source>
        <dbReference type="EMBL" id="TCL52822.1"/>
    </source>
</evidence>
<dbReference type="InterPro" id="IPR011990">
    <property type="entry name" value="TPR-like_helical_dom_sf"/>
</dbReference>
<feature type="repeat" description="TPR" evidence="1">
    <location>
        <begin position="74"/>
        <end position="107"/>
    </location>
</feature>
<dbReference type="Gene3D" id="1.25.40.10">
    <property type="entry name" value="Tetratricopeptide repeat domain"/>
    <property type="match status" value="1"/>
</dbReference>
<evidence type="ECO:0000256" key="1">
    <source>
        <dbReference type="PROSITE-ProRule" id="PRU00339"/>
    </source>
</evidence>
<evidence type="ECO:0000256" key="2">
    <source>
        <dbReference type="SAM" id="Phobius"/>
    </source>
</evidence>
<keyword evidence="2" id="KW-0812">Transmembrane</keyword>
<dbReference type="InterPro" id="IPR019734">
    <property type="entry name" value="TPR_rpt"/>
</dbReference>
<keyword evidence="4" id="KW-1185">Reference proteome</keyword>
<feature type="transmembrane region" description="Helical" evidence="2">
    <location>
        <begin position="7"/>
        <end position="28"/>
    </location>
</feature>
<evidence type="ECO:0000313" key="4">
    <source>
        <dbReference type="Proteomes" id="UP000295658"/>
    </source>
</evidence>
<dbReference type="Proteomes" id="UP000295658">
    <property type="component" value="Unassembled WGS sequence"/>
</dbReference>
<dbReference type="EMBL" id="SLUL01000002">
    <property type="protein sequence ID" value="TCL52822.1"/>
    <property type="molecule type" value="Genomic_DNA"/>
</dbReference>
<dbReference type="AlphaFoldDB" id="A0A4V2QAK1"/>
<dbReference type="OrthoDB" id="2454310at2"/>
<dbReference type="PROSITE" id="PS50005">
    <property type="entry name" value="TPR"/>
    <property type="match status" value="1"/>
</dbReference>
<accession>A0A4V2QAK1</accession>
<organism evidence="3 4">
    <name type="scientific">Thermolongibacillus altinsuensis</name>
    <dbReference type="NCBI Taxonomy" id="575256"/>
    <lineage>
        <taxon>Bacteria</taxon>
        <taxon>Bacillati</taxon>
        <taxon>Bacillota</taxon>
        <taxon>Bacilli</taxon>
        <taxon>Bacillales</taxon>
        <taxon>Anoxybacillaceae</taxon>
        <taxon>Thermolongibacillus</taxon>
    </lineage>
</organism>
<gene>
    <name evidence="3" type="ORF">EDD69_102228</name>
</gene>
<dbReference type="SUPFAM" id="SSF48452">
    <property type="entry name" value="TPR-like"/>
    <property type="match status" value="1"/>
</dbReference>
<keyword evidence="1" id="KW-0802">TPR repeat</keyword>
<keyword evidence="2" id="KW-1133">Transmembrane helix</keyword>
<sequence length="161" mass="18236">MEIKESYVRYIVIGMIIVIMLGFGYAHIAGKKQDEQYLKSYNQFNQAVQLIANNQFLEAKPLLKEIERKHPNSALVKHYLGLALANTGELKPAITKMKAALDLNPYLAENPIFMLQFAEILTFAGEKKEAQLVLERCKTLSPPANIPDYQQKVDALIQETL</sequence>
<name>A0A4V2QAK1_9BACL</name>
<comment type="caution">
    <text evidence="3">The sequence shown here is derived from an EMBL/GenBank/DDBJ whole genome shotgun (WGS) entry which is preliminary data.</text>
</comment>
<reference evidence="3 4" key="1">
    <citation type="submission" date="2019-03" db="EMBL/GenBank/DDBJ databases">
        <title>Genomic Encyclopedia of Type Strains, Phase IV (KMG-IV): sequencing the most valuable type-strain genomes for metagenomic binning, comparative biology and taxonomic classification.</title>
        <authorList>
            <person name="Goeker M."/>
        </authorList>
    </citation>
    <scope>NUCLEOTIDE SEQUENCE [LARGE SCALE GENOMIC DNA]</scope>
    <source>
        <strain evidence="3 4">DSM 24979</strain>
    </source>
</reference>
<dbReference type="RefSeq" id="WP_132947419.1">
    <property type="nucleotide sequence ID" value="NZ_SLUL01000002.1"/>
</dbReference>
<proteinExistence type="predicted"/>